<reference evidence="3" key="2">
    <citation type="journal article" date="2023" name="Nat. Commun.">
        <title>Cultivation of marine bacteria of the SAR202 clade.</title>
        <authorList>
            <person name="Lim Y."/>
            <person name="Seo J.H."/>
            <person name="Giovannoni S.J."/>
            <person name="Kang I."/>
            <person name="Cho J.C."/>
        </authorList>
    </citation>
    <scope>NUCLEOTIDE SEQUENCE</scope>
    <source>
        <strain evidence="3">JH1073</strain>
    </source>
</reference>
<name>A0AAJ5ZER3_9CHLR</name>
<feature type="transmembrane region" description="Helical" evidence="1">
    <location>
        <begin position="108"/>
        <end position="129"/>
    </location>
</feature>
<keyword evidence="4" id="KW-1185">Reference proteome</keyword>
<dbReference type="Proteomes" id="UP001219901">
    <property type="component" value="Chromosome"/>
</dbReference>
<keyword evidence="1" id="KW-0472">Membrane</keyword>
<feature type="transmembrane region" description="Helical" evidence="1">
    <location>
        <begin position="291"/>
        <end position="310"/>
    </location>
</feature>
<dbReference type="Proteomes" id="UP001321249">
    <property type="component" value="Unassembled WGS sequence"/>
</dbReference>
<reference evidence="4 5" key="1">
    <citation type="submission" date="2019-11" db="EMBL/GenBank/DDBJ databases">
        <authorList>
            <person name="Cho J.-C."/>
        </authorList>
    </citation>
    <scope>NUCLEOTIDE SEQUENCE [LARGE SCALE GENOMIC DNA]</scope>
    <source>
        <strain evidence="3 4">JH1073</strain>
        <strain evidence="2 5">JH702</strain>
    </source>
</reference>
<dbReference type="RefSeq" id="WP_342826904.1">
    <property type="nucleotide sequence ID" value="NZ_CP046146.1"/>
</dbReference>
<gene>
    <name evidence="2" type="ORF">GKO46_12785</name>
    <name evidence="3" type="ORF">GKO48_03835</name>
</gene>
<evidence type="ECO:0000313" key="4">
    <source>
        <dbReference type="Proteomes" id="UP001219901"/>
    </source>
</evidence>
<dbReference type="Pfam" id="PF12679">
    <property type="entry name" value="ABC2_membrane_2"/>
    <property type="match status" value="1"/>
</dbReference>
<feature type="transmembrane region" description="Helical" evidence="1">
    <location>
        <begin position="150"/>
        <end position="178"/>
    </location>
</feature>
<evidence type="ECO:0000313" key="2">
    <source>
        <dbReference type="EMBL" id="MDG0867938.1"/>
    </source>
</evidence>
<keyword evidence="1" id="KW-1133">Transmembrane helix</keyword>
<dbReference type="EMBL" id="WMBE01000005">
    <property type="protein sequence ID" value="MDG0867938.1"/>
    <property type="molecule type" value="Genomic_DNA"/>
</dbReference>
<reference evidence="4" key="3">
    <citation type="submission" date="2023-06" db="EMBL/GenBank/DDBJ databases">
        <title>Pangenomics reveal diversification of enzyme families and niche specialization in globally abundant SAR202 bacteria.</title>
        <authorList>
            <person name="Saw J.H.W."/>
        </authorList>
    </citation>
    <scope>NUCLEOTIDE SEQUENCE [LARGE SCALE GENOMIC DNA]</scope>
    <source>
        <strain evidence="4">JH1073</strain>
    </source>
</reference>
<evidence type="ECO:0000313" key="5">
    <source>
        <dbReference type="Proteomes" id="UP001321249"/>
    </source>
</evidence>
<evidence type="ECO:0000313" key="3">
    <source>
        <dbReference type="EMBL" id="WFG38774.1"/>
    </source>
</evidence>
<proteinExistence type="predicted"/>
<sequence>MTTPEKVVTASSSNGAGDDAEGTVFDIGYQHYDGPREGRNRARLSVYKEGLKISLGLGRGPRAKVLPWLFIGALTLIGAGMAFAAITIDRLAGDGTAEAVGLPSHSDFYGIASILMFIFAAISGPELLCPDRRDGVINLYLVRPLTGTDYIVARWGSFITIMLVVAWLPQIILMTGLTMGAEVPADYLKDNWLNIPKFLGAGAALAVYSGTIALLVAGFTTRRAYASVFMVGLFTVSTPFTFGLAQEIGGTAGKWLSMFNLSNIPMHVNDAIFDSVSGVTMDAPAGEFDTWVLVSWYFLWTLIPAGLLLFRYRRLSV</sequence>
<feature type="transmembrane region" description="Helical" evidence="1">
    <location>
        <begin position="198"/>
        <end position="217"/>
    </location>
</feature>
<keyword evidence="1" id="KW-0812">Transmembrane</keyword>
<dbReference type="AlphaFoldDB" id="A0AAJ5ZER3"/>
<feature type="transmembrane region" description="Helical" evidence="1">
    <location>
        <begin position="224"/>
        <end position="245"/>
    </location>
</feature>
<organism evidence="3 4">
    <name type="scientific">Candidatus Lucifugimonas marina</name>
    <dbReference type="NCBI Taxonomy" id="3038979"/>
    <lineage>
        <taxon>Bacteria</taxon>
        <taxon>Bacillati</taxon>
        <taxon>Chloroflexota</taxon>
        <taxon>Dehalococcoidia</taxon>
        <taxon>SAR202 cluster</taxon>
        <taxon>Candidatus Lucifugimonadales</taxon>
        <taxon>Candidatus Lucifugimonadaceae</taxon>
        <taxon>Candidatus Lucifugimonas</taxon>
    </lineage>
</organism>
<protein>
    <submittedName>
        <fullName evidence="3">Uncharacterized protein</fullName>
    </submittedName>
</protein>
<evidence type="ECO:0000256" key="1">
    <source>
        <dbReference type="SAM" id="Phobius"/>
    </source>
</evidence>
<feature type="transmembrane region" description="Helical" evidence="1">
    <location>
        <begin position="65"/>
        <end position="88"/>
    </location>
</feature>
<accession>A0AAJ5ZER3</accession>
<dbReference type="EMBL" id="CP046147">
    <property type="protein sequence ID" value="WFG38774.1"/>
    <property type="molecule type" value="Genomic_DNA"/>
</dbReference>